<dbReference type="Proteomes" id="UP000054928">
    <property type="component" value="Unassembled WGS sequence"/>
</dbReference>
<dbReference type="EMBL" id="CCYD01000524">
    <property type="protein sequence ID" value="CEG40911.1"/>
    <property type="molecule type" value="Genomic_DNA"/>
</dbReference>
<dbReference type="AlphaFoldDB" id="A0A0P1AJV3"/>
<keyword evidence="2" id="KW-1185">Reference proteome</keyword>
<accession>A0A0P1AJV3</accession>
<name>A0A0P1AJV3_PLAHL</name>
<reference evidence="2" key="1">
    <citation type="submission" date="2014-09" db="EMBL/GenBank/DDBJ databases">
        <authorList>
            <person name="Sharma Rahul"/>
            <person name="Thines Marco"/>
        </authorList>
    </citation>
    <scope>NUCLEOTIDE SEQUENCE [LARGE SCALE GENOMIC DNA]</scope>
</reference>
<dbReference type="GeneID" id="36406143"/>
<dbReference type="RefSeq" id="XP_024577280.1">
    <property type="nucleotide sequence ID" value="XM_024726621.1"/>
</dbReference>
<evidence type="ECO:0000313" key="1">
    <source>
        <dbReference type="EMBL" id="CEG40911.1"/>
    </source>
</evidence>
<dbReference type="OrthoDB" id="74661at2759"/>
<sequence>MDPADEVGDVFARVPTKEVIHELVKVPEAAVGVVNETLSTAQMVKEFHEQIVQTKRKRYVHLEMSSNKELALLQDLNIRVVPARSVPFASEDQTPEYVEDSIGNVLARKQLCVLGLEKDKNLLSAAIPGHDVDLVGRTDMLALPEMIALDVLVDDPVMALLTDFTGYWQFFWVSERHDNHATIQKVIISDSSTAFAVIKTLLAQSLSANAEISLPCFAEPVKRRKLVNVLPSISKGGESGICAAIERYYDIASVLGPDIEMARVLANQVARSISVLANYIKLF</sequence>
<proteinExistence type="predicted"/>
<evidence type="ECO:0000313" key="2">
    <source>
        <dbReference type="Proteomes" id="UP000054928"/>
    </source>
</evidence>
<protein>
    <submittedName>
        <fullName evidence="1">CRN-like protein</fullName>
    </submittedName>
</protein>
<organism evidence="1 2">
    <name type="scientific">Plasmopara halstedii</name>
    <name type="common">Downy mildew of sunflower</name>
    <dbReference type="NCBI Taxonomy" id="4781"/>
    <lineage>
        <taxon>Eukaryota</taxon>
        <taxon>Sar</taxon>
        <taxon>Stramenopiles</taxon>
        <taxon>Oomycota</taxon>
        <taxon>Peronosporomycetes</taxon>
        <taxon>Peronosporales</taxon>
        <taxon>Peronosporaceae</taxon>
        <taxon>Plasmopara</taxon>
    </lineage>
</organism>